<dbReference type="EMBL" id="JABBHF010000004">
    <property type="protein sequence ID" value="NMH87514.1"/>
    <property type="molecule type" value="Genomic_DNA"/>
</dbReference>
<dbReference type="PROSITE" id="PS51257">
    <property type="entry name" value="PROKAR_LIPOPROTEIN"/>
    <property type="match status" value="1"/>
</dbReference>
<dbReference type="InterPro" id="IPR021516">
    <property type="entry name" value="DUF3179"/>
</dbReference>
<evidence type="ECO:0000256" key="1">
    <source>
        <dbReference type="SAM" id="SignalP"/>
    </source>
</evidence>
<evidence type="ECO:0000313" key="2">
    <source>
        <dbReference type="EMBL" id="NMH87514.1"/>
    </source>
</evidence>
<protein>
    <submittedName>
        <fullName evidence="2">DUF3179 domain-containing protein</fullName>
    </submittedName>
</protein>
<keyword evidence="3" id="KW-1185">Reference proteome</keyword>
<evidence type="ECO:0000313" key="3">
    <source>
        <dbReference type="Proteomes" id="UP000746690"/>
    </source>
</evidence>
<sequence length="357" mass="39864">MKKSVFYLLMCCSLLMSCSTSDVNDGTTVPGGNNNNTGQWLIPIADVKDGGPGKDGIPSIDNPNFTTTNNASFLNDNDLVVGVVKGNQAKAYPHVILDWHEVVNDEIDNTFITLNYCPLTGTAFAWESMVNGTKTTFGVSGLLYNANLILYDRNTNSNWSQLRLECVNGPLINNKPELIDVVETDWKTWKALYPDTEVLTTQTGFSRTYGTSPYGDYSTNNNRFIFTPTIINTALPNKDRIYAIIDDDESKVYQFSDFNGGSVIKDTFRGKNYLIVGNEDLIYGFELSGDHENLTFEYDFNGSETFFKDNEGNKWSVFGKVIEGPRQGETLLGARSVMSYWFAIAAFYPNPEVFSKE</sequence>
<dbReference type="RefSeq" id="WP_169672091.1">
    <property type="nucleotide sequence ID" value="NZ_JABBHF010000004.1"/>
</dbReference>
<dbReference type="Proteomes" id="UP000746690">
    <property type="component" value="Unassembled WGS sequence"/>
</dbReference>
<organism evidence="2 3">
    <name type="scientific">Flavivirga algicola</name>
    <dbReference type="NCBI Taxonomy" id="2729136"/>
    <lineage>
        <taxon>Bacteria</taxon>
        <taxon>Pseudomonadati</taxon>
        <taxon>Bacteroidota</taxon>
        <taxon>Flavobacteriia</taxon>
        <taxon>Flavobacteriales</taxon>
        <taxon>Flavobacteriaceae</taxon>
        <taxon>Flavivirga</taxon>
    </lineage>
</organism>
<reference evidence="2 3" key="1">
    <citation type="submission" date="2020-04" db="EMBL/GenBank/DDBJ databases">
        <title>A Flavivirga sp. nov.</title>
        <authorList>
            <person name="Sun X."/>
        </authorList>
    </citation>
    <scope>NUCLEOTIDE SEQUENCE [LARGE SCALE GENOMIC DNA]</scope>
    <source>
        <strain evidence="2 3">Y03</strain>
    </source>
</reference>
<gene>
    <name evidence="2" type="ORF">HHX25_08360</name>
</gene>
<feature type="chain" id="PRO_5045421835" evidence="1">
    <location>
        <begin position="23"/>
        <end position="357"/>
    </location>
</feature>
<feature type="signal peptide" evidence="1">
    <location>
        <begin position="1"/>
        <end position="22"/>
    </location>
</feature>
<proteinExistence type="predicted"/>
<comment type="caution">
    <text evidence="2">The sequence shown here is derived from an EMBL/GenBank/DDBJ whole genome shotgun (WGS) entry which is preliminary data.</text>
</comment>
<keyword evidence="1" id="KW-0732">Signal</keyword>
<dbReference type="Pfam" id="PF11376">
    <property type="entry name" value="DUF3179"/>
    <property type="match status" value="1"/>
</dbReference>
<name>A0ABX1RZ83_9FLAO</name>
<accession>A0ABX1RZ83</accession>